<keyword evidence="4" id="KW-0539">Nucleus</keyword>
<dbReference type="InterPro" id="IPR036322">
    <property type="entry name" value="WD40_repeat_dom_sf"/>
</dbReference>
<dbReference type="GO" id="GO:0006261">
    <property type="term" value="P:DNA-templated DNA replication"/>
    <property type="evidence" value="ECO:0007669"/>
    <property type="project" value="TreeGrafter"/>
</dbReference>
<dbReference type="FunCoup" id="A0A0C3E984">
    <property type="interactions" value="433"/>
</dbReference>
<feature type="compositionally biased region" description="Acidic residues" evidence="6">
    <location>
        <begin position="903"/>
        <end position="913"/>
    </location>
</feature>
<keyword evidence="3" id="KW-0677">Repeat</keyword>
<evidence type="ECO:0000256" key="6">
    <source>
        <dbReference type="SAM" id="MobiDB-lite"/>
    </source>
</evidence>
<dbReference type="HOGENOM" id="CLU_004219_1_0_1"/>
<feature type="region of interest" description="Disordered" evidence="6">
    <location>
        <begin position="1067"/>
        <end position="1103"/>
    </location>
</feature>
<dbReference type="PROSITE" id="PS00678">
    <property type="entry name" value="WD_REPEATS_1"/>
    <property type="match status" value="2"/>
</dbReference>
<dbReference type="PANTHER" id="PTHR19932">
    <property type="entry name" value="WD REPEAT AND HMG-BOX DNA BINDING PROTEIN"/>
    <property type="match status" value="1"/>
</dbReference>
<feature type="compositionally biased region" description="Basic and acidic residues" evidence="6">
    <location>
        <begin position="973"/>
        <end position="1000"/>
    </location>
</feature>
<gene>
    <name evidence="10" type="ORF">SCLCIDRAFT_1208711</name>
</gene>
<dbReference type="Pfam" id="PF12341">
    <property type="entry name" value="Mcl1_mid"/>
    <property type="match status" value="1"/>
</dbReference>
<protein>
    <submittedName>
        <fullName evidence="10">Uncharacterized protein</fullName>
    </submittedName>
</protein>
<reference evidence="11" key="2">
    <citation type="submission" date="2015-01" db="EMBL/GenBank/DDBJ databases">
        <title>Evolutionary Origins and Diversification of the Mycorrhizal Mutualists.</title>
        <authorList>
            <consortium name="DOE Joint Genome Institute"/>
            <consortium name="Mycorrhizal Genomics Consortium"/>
            <person name="Kohler A."/>
            <person name="Kuo A."/>
            <person name="Nagy L.G."/>
            <person name="Floudas D."/>
            <person name="Copeland A."/>
            <person name="Barry K.W."/>
            <person name="Cichocki N."/>
            <person name="Veneault-Fourrey C."/>
            <person name="LaButti K."/>
            <person name="Lindquist E.A."/>
            <person name="Lipzen A."/>
            <person name="Lundell T."/>
            <person name="Morin E."/>
            <person name="Murat C."/>
            <person name="Riley R."/>
            <person name="Ohm R."/>
            <person name="Sun H."/>
            <person name="Tunlid A."/>
            <person name="Henrissat B."/>
            <person name="Grigoriev I.V."/>
            <person name="Hibbett D.S."/>
            <person name="Martin F."/>
        </authorList>
    </citation>
    <scope>NUCLEOTIDE SEQUENCE [LARGE SCALE GENOMIC DNA]</scope>
    <source>
        <strain evidence="11">Foug A</strain>
    </source>
</reference>
<feature type="repeat" description="WD" evidence="5">
    <location>
        <begin position="5"/>
        <end position="46"/>
    </location>
</feature>
<dbReference type="Proteomes" id="UP000053989">
    <property type="component" value="Unassembled WGS sequence"/>
</dbReference>
<dbReference type="AlphaFoldDB" id="A0A0C3E984"/>
<dbReference type="InterPro" id="IPR022100">
    <property type="entry name" value="WDHD1/CFT4_beta-prop_2nd"/>
</dbReference>
<evidence type="ECO:0000256" key="4">
    <source>
        <dbReference type="ARBA" id="ARBA00023242"/>
    </source>
</evidence>
<dbReference type="OrthoDB" id="427368at2759"/>
<feature type="repeat" description="WD" evidence="5">
    <location>
        <begin position="132"/>
        <end position="173"/>
    </location>
</feature>
<evidence type="ECO:0000259" key="8">
    <source>
        <dbReference type="Pfam" id="PF20946"/>
    </source>
</evidence>
<dbReference type="PROSITE" id="PS50294">
    <property type="entry name" value="WD_REPEATS_REGION"/>
    <property type="match status" value="2"/>
</dbReference>
<dbReference type="GO" id="GO:0043596">
    <property type="term" value="C:nuclear replication fork"/>
    <property type="evidence" value="ECO:0007669"/>
    <property type="project" value="TreeGrafter"/>
</dbReference>
<evidence type="ECO:0000256" key="5">
    <source>
        <dbReference type="PROSITE-ProRule" id="PRU00221"/>
    </source>
</evidence>
<reference evidence="10 11" key="1">
    <citation type="submission" date="2014-04" db="EMBL/GenBank/DDBJ databases">
        <authorList>
            <consortium name="DOE Joint Genome Institute"/>
            <person name="Kuo A."/>
            <person name="Kohler A."/>
            <person name="Nagy L.G."/>
            <person name="Floudas D."/>
            <person name="Copeland A."/>
            <person name="Barry K.W."/>
            <person name="Cichocki N."/>
            <person name="Veneault-Fourrey C."/>
            <person name="LaButti K."/>
            <person name="Lindquist E.A."/>
            <person name="Lipzen A."/>
            <person name="Lundell T."/>
            <person name="Morin E."/>
            <person name="Murat C."/>
            <person name="Sun H."/>
            <person name="Tunlid A."/>
            <person name="Henrissat B."/>
            <person name="Grigoriev I.V."/>
            <person name="Hibbett D.S."/>
            <person name="Martin F."/>
            <person name="Nordberg H.P."/>
            <person name="Cantor M.N."/>
            <person name="Hua S.X."/>
        </authorList>
    </citation>
    <scope>NUCLEOTIDE SEQUENCE [LARGE SCALE GENOMIC DNA]</scope>
    <source>
        <strain evidence="10 11">Foug A</strain>
    </source>
</reference>
<dbReference type="InterPro" id="IPR015943">
    <property type="entry name" value="WD40/YVTN_repeat-like_dom_sf"/>
</dbReference>
<proteinExistence type="predicted"/>
<feature type="domain" description="WDHD1 first WD40" evidence="9">
    <location>
        <begin position="6"/>
        <end position="301"/>
    </location>
</feature>
<feature type="compositionally biased region" description="Basic and acidic residues" evidence="6">
    <location>
        <begin position="841"/>
        <end position="853"/>
    </location>
</feature>
<keyword evidence="11" id="KW-1185">Reference proteome</keyword>
<organism evidence="10 11">
    <name type="scientific">Scleroderma citrinum Foug A</name>
    <dbReference type="NCBI Taxonomy" id="1036808"/>
    <lineage>
        <taxon>Eukaryota</taxon>
        <taxon>Fungi</taxon>
        <taxon>Dikarya</taxon>
        <taxon>Basidiomycota</taxon>
        <taxon>Agaricomycotina</taxon>
        <taxon>Agaricomycetes</taxon>
        <taxon>Agaricomycetidae</taxon>
        <taxon>Boletales</taxon>
        <taxon>Sclerodermatineae</taxon>
        <taxon>Sclerodermataceae</taxon>
        <taxon>Scleroderma</taxon>
    </lineage>
</organism>
<keyword evidence="2 5" id="KW-0853">WD repeat</keyword>
<evidence type="ECO:0000259" key="7">
    <source>
        <dbReference type="Pfam" id="PF12341"/>
    </source>
</evidence>
<sequence length="1103" mass="121966">MILTNSAHEPGYTCIAFSRDGRLSYTGGSDSLVRIWNMDKDQYQEPEVAYEADEGITAIASANDLWLSASHDSQVRSYLHGKPDLHGLILKAAGISIRALAVDPLGKRVAVASDETVVKIIDVNEITNVLSLNGHKKSVRKVTWHPSGNMLATSSADGSIIIWDISNAEPRIEKTLQGIIPTVPDTESPEFMHDCSALWHPSGNHFYTASTTHDIVIISHPSWEKSATFSDTSITGAITAISLSVNGIYLASACKEEILIWSTQTKRVLWRHACSPNAITMQLAFSPSQNLLAWTDSEGILTWWKEPVPSDSPHPVKQSAEIPTKVKATSTSRGDDGDGNAIGASSKSAHAGVNDDGNEYDDDWIVDDLGDGMVDEPEEGKRKRGGDGFVKEMVSITKAQPAFQPGSTPMENKRRYLAHNMVGVIEVADQDTHHIVNVEFHDRSTRKGYHFTDHFKYDVACLGERGALFACPPELDHPAQVIYKPYGTWSSQGDWTYVLPPSQRVLGLAAGGEKPMRSLRDPSSSGGDIEGQGNIVIATSNGDLTFLSGSGMERIVLGLEGEFVCMVAAEEYVVVVHRPGATTIDGSQGLVATLTAFEDFEVLQEKPLPIPKGHTLKWIGITNEGAPAIYDSTGYIHVMINFRRPNRATWARLLDTNALERKQGKDESYWPVGLDKDTFMCLILKGRQEHPGFPRPLIQEVPVRMPFRNKEPSDSTTEESSARERIFINLARDELGDELTNSSLDKREVELDKSLIKLIQSACKSDKAPRVLELTKRLHFTHSIGAASQLAGFYRLLGLQEKIDAIKQWREEEGVTPEDRARQRRQELDDEDRYMTKPKKPFQDFEPPKRFERPGLARPAAVVEHTEFTASNAASRAIRARIGAQDAQRSASPPEGKRKRDEQDEVEAVELEEEFPKRRAVAEEDAAAPSPKRENPFARKTANNLDTKRNPFARKPEHDKPIQKSESFFNKVESVEFTDKGKRPANGKGKEKEKEKKDLSRQTTLFGLPGKQPNEKKSKSKQTDTTGGKASAGACESQTQGKVTDVNMVEAPPIPPQSETAALVETQAVEQDSLVETQPLDEDDEPIEWPESPQAPLVELDEQ</sequence>
<dbReference type="EMBL" id="KN822007">
    <property type="protein sequence ID" value="KIM69310.1"/>
    <property type="molecule type" value="Genomic_DNA"/>
</dbReference>
<dbReference type="InterPro" id="IPR057646">
    <property type="entry name" value="WD40_WDHD1_1st"/>
</dbReference>
<dbReference type="InterPro" id="IPR019775">
    <property type="entry name" value="WD40_repeat_CS"/>
</dbReference>
<dbReference type="PROSITE" id="PS50082">
    <property type="entry name" value="WD_REPEATS_2"/>
    <property type="match status" value="2"/>
</dbReference>
<evidence type="ECO:0000259" key="9">
    <source>
        <dbReference type="Pfam" id="PF24817"/>
    </source>
</evidence>
<feature type="compositionally biased region" description="Acidic residues" evidence="6">
    <location>
        <begin position="1079"/>
        <end position="1088"/>
    </location>
</feature>
<feature type="compositionally biased region" description="Basic and acidic residues" evidence="6">
    <location>
        <begin position="813"/>
        <end position="827"/>
    </location>
</feature>
<dbReference type="InParanoid" id="A0A0C3E984"/>
<dbReference type="InterPro" id="IPR048591">
    <property type="entry name" value="WDHD1/CFT4_hel"/>
</dbReference>
<evidence type="ECO:0000313" key="11">
    <source>
        <dbReference type="Proteomes" id="UP000053989"/>
    </source>
</evidence>
<accession>A0A0C3E984</accession>
<dbReference type="GO" id="GO:0006281">
    <property type="term" value="P:DNA repair"/>
    <property type="evidence" value="ECO:0007669"/>
    <property type="project" value="TreeGrafter"/>
</dbReference>
<evidence type="ECO:0000256" key="1">
    <source>
        <dbReference type="ARBA" id="ARBA00004123"/>
    </source>
</evidence>
<dbReference type="InterPro" id="IPR001680">
    <property type="entry name" value="WD40_rpt"/>
</dbReference>
<dbReference type="Pfam" id="PF20946">
    <property type="entry name" value="Ctf4_C"/>
    <property type="match status" value="1"/>
</dbReference>
<dbReference type="Gene3D" id="2.130.10.10">
    <property type="entry name" value="YVTN repeat-like/Quinoprotein amine dehydrogenase"/>
    <property type="match status" value="2"/>
</dbReference>
<dbReference type="SUPFAM" id="SSF50978">
    <property type="entry name" value="WD40 repeat-like"/>
    <property type="match status" value="1"/>
</dbReference>
<dbReference type="STRING" id="1036808.A0A0C3E984"/>
<dbReference type="Pfam" id="PF24817">
    <property type="entry name" value="WD40_WDHD1_1st"/>
    <property type="match status" value="1"/>
</dbReference>
<dbReference type="SMART" id="SM00320">
    <property type="entry name" value="WD40"/>
    <property type="match status" value="6"/>
</dbReference>
<dbReference type="GO" id="GO:0000278">
    <property type="term" value="P:mitotic cell cycle"/>
    <property type="evidence" value="ECO:0007669"/>
    <property type="project" value="TreeGrafter"/>
</dbReference>
<feature type="region of interest" description="Disordered" evidence="6">
    <location>
        <begin position="813"/>
        <end position="853"/>
    </location>
</feature>
<name>A0A0C3E984_9AGAM</name>
<feature type="region of interest" description="Disordered" evidence="6">
    <location>
        <begin position="305"/>
        <end position="360"/>
    </location>
</feature>
<evidence type="ECO:0000256" key="3">
    <source>
        <dbReference type="ARBA" id="ARBA00022737"/>
    </source>
</evidence>
<comment type="subcellular location">
    <subcellularLocation>
        <location evidence="1">Nucleus</location>
    </subcellularLocation>
</comment>
<feature type="domain" description="WDHD1/CFT4 second beta-propeller" evidence="7">
    <location>
        <begin position="402"/>
        <end position="706"/>
    </location>
</feature>
<dbReference type="GO" id="GO:0003682">
    <property type="term" value="F:chromatin binding"/>
    <property type="evidence" value="ECO:0007669"/>
    <property type="project" value="TreeGrafter"/>
</dbReference>
<evidence type="ECO:0000256" key="2">
    <source>
        <dbReference type="ARBA" id="ARBA00022574"/>
    </source>
</evidence>
<evidence type="ECO:0000313" key="10">
    <source>
        <dbReference type="EMBL" id="KIM69310.1"/>
    </source>
</evidence>
<dbReference type="PANTHER" id="PTHR19932:SF10">
    <property type="entry name" value="WD REPEAT AND HMG-BOX DNA-BINDING PROTEIN 1"/>
    <property type="match status" value="1"/>
</dbReference>
<feature type="compositionally biased region" description="Basic and acidic residues" evidence="6">
    <location>
        <begin position="946"/>
        <end position="963"/>
    </location>
</feature>
<feature type="domain" description="WDHD1/CFT4 helical bundle" evidence="8">
    <location>
        <begin position="716"/>
        <end position="813"/>
    </location>
</feature>
<feature type="region of interest" description="Disordered" evidence="6">
    <location>
        <begin position="881"/>
        <end position="1042"/>
    </location>
</feature>